<sequence length="143" mass="16413">MIYRLRRIHYNVWLIFAFLLTGLLILAYATRPATLYELVISQDISPQLGEVVKTSQTNYLLVNIRQIHRSNPNDIQLEILVKKPLKAPFGILSVLTKSKEIIVGRIGQKGVYRFRLRNIDIDEMKAIVVSDAIKDSYLMEVGL</sequence>
<accession>A0AAE4BT02</accession>
<organism evidence="1 2">
    <name type="scientific">Aureibacter tunicatorum</name>
    <dbReference type="NCBI Taxonomy" id="866807"/>
    <lineage>
        <taxon>Bacteria</taxon>
        <taxon>Pseudomonadati</taxon>
        <taxon>Bacteroidota</taxon>
        <taxon>Cytophagia</taxon>
        <taxon>Cytophagales</taxon>
        <taxon>Persicobacteraceae</taxon>
        <taxon>Aureibacter</taxon>
    </lineage>
</organism>
<protein>
    <submittedName>
        <fullName evidence="1">Uncharacterized protein</fullName>
    </submittedName>
</protein>
<dbReference type="AlphaFoldDB" id="A0AAE4BT02"/>
<proteinExistence type="predicted"/>
<dbReference type="RefSeq" id="WP_309938983.1">
    <property type="nucleotide sequence ID" value="NZ_AP025305.1"/>
</dbReference>
<evidence type="ECO:0000313" key="2">
    <source>
        <dbReference type="Proteomes" id="UP001185092"/>
    </source>
</evidence>
<dbReference type="EMBL" id="JAVDQD010000002">
    <property type="protein sequence ID" value="MDR6239353.1"/>
    <property type="molecule type" value="Genomic_DNA"/>
</dbReference>
<gene>
    <name evidence="1" type="ORF">HNQ88_002390</name>
</gene>
<dbReference type="Proteomes" id="UP001185092">
    <property type="component" value="Unassembled WGS sequence"/>
</dbReference>
<comment type="caution">
    <text evidence="1">The sequence shown here is derived from an EMBL/GenBank/DDBJ whole genome shotgun (WGS) entry which is preliminary data.</text>
</comment>
<name>A0AAE4BT02_9BACT</name>
<reference evidence="1" key="1">
    <citation type="submission" date="2023-07" db="EMBL/GenBank/DDBJ databases">
        <title>Genomic Encyclopedia of Type Strains, Phase IV (KMG-IV): sequencing the most valuable type-strain genomes for metagenomic binning, comparative biology and taxonomic classification.</title>
        <authorList>
            <person name="Goeker M."/>
        </authorList>
    </citation>
    <scope>NUCLEOTIDE SEQUENCE</scope>
    <source>
        <strain evidence="1">DSM 26174</strain>
    </source>
</reference>
<evidence type="ECO:0000313" key="1">
    <source>
        <dbReference type="EMBL" id="MDR6239353.1"/>
    </source>
</evidence>
<keyword evidence="2" id="KW-1185">Reference proteome</keyword>